<dbReference type="EC" id="1.14.15.46" evidence="11"/>
<evidence type="ECO:0000256" key="8">
    <source>
        <dbReference type="ARBA" id="ARBA00023033"/>
    </source>
</evidence>
<comment type="subcellular location">
    <subcellularLocation>
        <location evidence="11">Mitochondrion inner membrane</location>
        <topology evidence="11">Peripheral membrane protein</topology>
        <orientation evidence="11">Matrix side</orientation>
    </subcellularLocation>
</comment>
<dbReference type="InterPro" id="IPR010971">
    <property type="entry name" value="UbiH/COQ6"/>
</dbReference>
<comment type="subunit">
    <text evidence="11">Component of a multi-subunit COQ enzyme complex.</text>
</comment>
<feature type="domain" description="FAD-binding" evidence="12">
    <location>
        <begin position="25"/>
        <end position="281"/>
    </location>
</feature>
<feature type="domain" description="FAD-binding" evidence="12">
    <location>
        <begin position="338"/>
        <end position="402"/>
    </location>
</feature>
<evidence type="ECO:0000259" key="12">
    <source>
        <dbReference type="Pfam" id="PF01494"/>
    </source>
</evidence>
<dbReference type="GO" id="GO:0071949">
    <property type="term" value="F:FAD binding"/>
    <property type="evidence" value="ECO:0007669"/>
    <property type="project" value="InterPro"/>
</dbReference>
<protein>
    <recommendedName>
        <fullName evidence="11">Ubiquinone biosynthesis monooxygenase COQ6, mitochondrial</fullName>
        <ecNumber evidence="11">1.14.15.45</ecNumber>
    </recommendedName>
    <alternativeName>
        <fullName evidence="11">2-methoxy-6-polyprenolphenol 4-hydroxylase</fullName>
        <ecNumber evidence="11">1.14.15.46</ecNumber>
    </alternativeName>
</protein>
<dbReference type="Proteomes" id="UP000483820">
    <property type="component" value="Chromosome V"/>
</dbReference>
<reference evidence="13 14" key="1">
    <citation type="submission" date="2019-12" db="EMBL/GenBank/DDBJ databases">
        <title>Chromosome-level assembly of the Caenorhabditis remanei genome.</title>
        <authorList>
            <person name="Teterina A.A."/>
            <person name="Willis J.H."/>
            <person name="Phillips P.C."/>
        </authorList>
    </citation>
    <scope>NUCLEOTIDE SEQUENCE [LARGE SCALE GENOMIC DNA]</scope>
    <source>
        <strain evidence="13 14">PX506</strain>
        <tissue evidence="13">Whole organism</tissue>
    </source>
</reference>
<evidence type="ECO:0000313" key="13">
    <source>
        <dbReference type="EMBL" id="KAF1750495.1"/>
    </source>
</evidence>
<dbReference type="InterPro" id="IPR000689">
    <property type="entry name" value="UbQ_mOase_COQ6"/>
</dbReference>
<comment type="pathway">
    <text evidence="11">Cofactor biosynthesis; ubiquinone biosynthesis.</text>
</comment>
<keyword evidence="5 11" id="KW-0999">Mitochondrion inner membrane</keyword>
<dbReference type="FunFam" id="3.50.50.60:FF:000458">
    <property type="entry name" value="Ubiquinone biosynthesis monooxygenase COQ6, mitochondrial"/>
    <property type="match status" value="1"/>
</dbReference>
<dbReference type="GO" id="GO:0120538">
    <property type="term" value="F:2-methoxy-6-polyprenolphenol 4-hydroxylase activity"/>
    <property type="evidence" value="ECO:0007669"/>
    <property type="project" value="UniProtKB-EC"/>
</dbReference>
<keyword evidence="4 11" id="KW-0831">Ubiquinone biosynthesis</keyword>
<name>A0A6A5G753_CAERE</name>
<dbReference type="PANTHER" id="PTHR43876:SF7">
    <property type="entry name" value="UBIQUINONE BIOSYNTHESIS MONOOXYGENASE COQ6, MITOCHONDRIAL"/>
    <property type="match status" value="1"/>
</dbReference>
<dbReference type="GO" id="GO:0031314">
    <property type="term" value="C:extrinsic component of mitochondrial inner membrane"/>
    <property type="evidence" value="ECO:0007669"/>
    <property type="project" value="UniProtKB-UniRule"/>
</dbReference>
<comment type="similarity">
    <text evidence="2 11">Belongs to the UbiH/COQ6 family.</text>
</comment>
<keyword evidence="6 11" id="KW-0274">FAD</keyword>
<dbReference type="SUPFAM" id="SSF51905">
    <property type="entry name" value="FAD/NAD(P)-binding domain"/>
    <property type="match status" value="1"/>
</dbReference>
<keyword evidence="10 11" id="KW-0472">Membrane</keyword>
<keyword evidence="7 11" id="KW-0560">Oxidoreductase</keyword>
<evidence type="ECO:0000256" key="11">
    <source>
        <dbReference type="HAMAP-Rule" id="MF_03193"/>
    </source>
</evidence>
<comment type="catalytic activity">
    <reaction evidence="11">
        <text>a 4-hydroxy-3-(all-trans-polyprenyl)benzoate + 2 reduced [2Fe-2S]-[ferredoxin] + O2 + 2 H(+) = a 3,4-dihydroxy-5-(all-trans-polyprenyl)benzoate + 2 oxidized [2Fe-2S]-[ferredoxin] + H2O</text>
        <dbReference type="Rhea" id="RHEA:81195"/>
        <dbReference type="Rhea" id="RHEA-COMP:9514"/>
        <dbReference type="Rhea" id="RHEA-COMP:10000"/>
        <dbReference type="Rhea" id="RHEA-COMP:10001"/>
        <dbReference type="Rhea" id="RHEA-COMP:10930"/>
        <dbReference type="ChEBI" id="CHEBI:15377"/>
        <dbReference type="ChEBI" id="CHEBI:15378"/>
        <dbReference type="ChEBI" id="CHEBI:15379"/>
        <dbReference type="ChEBI" id="CHEBI:33737"/>
        <dbReference type="ChEBI" id="CHEBI:33738"/>
        <dbReference type="ChEBI" id="CHEBI:64694"/>
        <dbReference type="ChEBI" id="CHEBI:78396"/>
        <dbReference type="EC" id="1.14.15.45"/>
    </reaction>
</comment>
<dbReference type="Pfam" id="PF01494">
    <property type="entry name" value="FAD_binding_3"/>
    <property type="match status" value="2"/>
</dbReference>
<comment type="function">
    <text evidence="11">FAD-dependent monooxygenase required for two non-consecutive steps during ubiquinone biosynthesis. Required for the C5-ring hydroxylation during ubiquinone biosynthesis by catalyzing the hydroxylation of 4-hydroxy-3-(all-trans-polyprenyl)benzoic acid to 3,4-dihydroxy-5-(all-trans-polyprenyl)benzoic acid. Also acts downstream of coq4, for the C1-hydroxylation during ubiquinone biosynthesis by catalyzing the hydroxylation of 2-methoxy-6-(all-trans-polyprenyl)phenol to 2-methoxy-6-(all-trans-polyprenyl)benzene-1,4-diol. The electrons required for the hydroxylation reaction are funneled indirectly to coq6 from NADPH via a ferredoxin/ferredoxin reductase system.</text>
</comment>
<evidence type="ECO:0000256" key="9">
    <source>
        <dbReference type="ARBA" id="ARBA00023128"/>
    </source>
</evidence>
<dbReference type="AlphaFoldDB" id="A0A6A5G753"/>
<dbReference type="InterPro" id="IPR018168">
    <property type="entry name" value="Ubi_Hdrlase_CS"/>
</dbReference>
<evidence type="ECO:0000256" key="6">
    <source>
        <dbReference type="ARBA" id="ARBA00022827"/>
    </source>
</evidence>
<comment type="cofactor">
    <cofactor evidence="1 11">
        <name>FAD</name>
        <dbReference type="ChEBI" id="CHEBI:57692"/>
    </cofactor>
</comment>
<organism evidence="13 14">
    <name type="scientific">Caenorhabditis remanei</name>
    <name type="common">Caenorhabditis vulgaris</name>
    <dbReference type="NCBI Taxonomy" id="31234"/>
    <lineage>
        <taxon>Eukaryota</taxon>
        <taxon>Metazoa</taxon>
        <taxon>Ecdysozoa</taxon>
        <taxon>Nematoda</taxon>
        <taxon>Chromadorea</taxon>
        <taxon>Rhabditida</taxon>
        <taxon>Rhabditina</taxon>
        <taxon>Rhabditomorpha</taxon>
        <taxon>Rhabditoidea</taxon>
        <taxon>Rhabditidae</taxon>
        <taxon>Peloderinae</taxon>
        <taxon>Caenorhabditis</taxon>
    </lineage>
</organism>
<comment type="catalytic activity">
    <reaction evidence="11">
        <text>a 2-methoxy-6-(all-trans-polyprenyl)phenol + 2 reduced [2Fe-2S]-[ferredoxin] + O2 + 2 H(+) = a 2-methoxy-6-(all-trans-polyprenyl)benzene-1,4-diol + 2 oxidized [2Fe-2S]-[ferredoxin] + H2O</text>
        <dbReference type="Rhea" id="RHEA:81183"/>
        <dbReference type="Rhea" id="RHEA-COMP:9551"/>
        <dbReference type="Rhea" id="RHEA-COMP:10000"/>
        <dbReference type="Rhea" id="RHEA-COMP:10001"/>
        <dbReference type="Rhea" id="RHEA-COMP:10858"/>
        <dbReference type="ChEBI" id="CHEBI:15377"/>
        <dbReference type="ChEBI" id="CHEBI:15378"/>
        <dbReference type="ChEBI" id="CHEBI:15379"/>
        <dbReference type="ChEBI" id="CHEBI:33737"/>
        <dbReference type="ChEBI" id="CHEBI:33738"/>
        <dbReference type="ChEBI" id="CHEBI:62731"/>
        <dbReference type="ChEBI" id="CHEBI:84166"/>
        <dbReference type="EC" id="1.14.15.46"/>
    </reaction>
</comment>
<keyword evidence="8 11" id="KW-0503">Monooxygenase</keyword>
<accession>A0A6A5G753</accession>
<evidence type="ECO:0000313" key="14">
    <source>
        <dbReference type="Proteomes" id="UP000483820"/>
    </source>
</evidence>
<dbReference type="InterPro" id="IPR036188">
    <property type="entry name" value="FAD/NAD-bd_sf"/>
</dbReference>
<dbReference type="InterPro" id="IPR002938">
    <property type="entry name" value="FAD-bd"/>
</dbReference>
<evidence type="ECO:0000256" key="7">
    <source>
        <dbReference type="ARBA" id="ARBA00023002"/>
    </source>
</evidence>
<evidence type="ECO:0000256" key="4">
    <source>
        <dbReference type="ARBA" id="ARBA00022688"/>
    </source>
</evidence>
<sequence length="456" mass="50087">MYRFQLKLASVRVISSSRNASSYYDAVIVGGGMVGNAMACSLGLNASFASKSVLLLDSGKPPSLSAFETGAPYKNRVVAITPTSQDVFKKLDIWDRMNAHRVKKVNRLYVFDSCSTSEIEFEREKQEEVAFIIENELIVAALYDKLPDCRNVEVRTQAKVEEVSIPNALEQMAYVKLANGDVIETSLLIGADGANSKVRRAANVGYTTFDYNQHGLVGTVDIETTNGKNETGWQRFAKLGPVALLPLSDSVSALTWSTSPEEAKRLKNLPADQFVDELNNALFSQEEQQPLVNQALFAFNRLNPFRWETFGRKPDGTTPPHVISVRDNRGTFPLGFGSAHKYIAPRCALIGDAAHKMHPLAGQGVNLGWSDVQILDQILGDAVREGADIGSLTYLKEFDSAAQKHNLPVMVSVDLLNRLYRTDAPAIVAARAFGLNAFNSLGPVKNFLINYLSAHR</sequence>
<dbReference type="FunFam" id="3.50.50.60:FF:000529">
    <property type="entry name" value="Ubiquinone biosynthesis monooxygenase COQ6, mitochondrial"/>
    <property type="match status" value="1"/>
</dbReference>
<evidence type="ECO:0000256" key="3">
    <source>
        <dbReference type="ARBA" id="ARBA00022630"/>
    </source>
</evidence>
<evidence type="ECO:0000256" key="2">
    <source>
        <dbReference type="ARBA" id="ARBA00005349"/>
    </source>
</evidence>
<gene>
    <name evidence="11" type="primary">coq-6</name>
    <name evidence="13" type="ORF">GCK72_017045</name>
</gene>
<proteinExistence type="inferred from homology"/>
<dbReference type="GO" id="GO:0016712">
    <property type="term" value="F:oxidoreductase activity, acting on paired donors, with incorporation or reduction of molecular oxygen, reduced flavin or flavoprotein as one donor, and incorporation of one atom of oxygen"/>
    <property type="evidence" value="ECO:0007669"/>
    <property type="project" value="UniProtKB-UniRule"/>
</dbReference>
<dbReference type="EC" id="1.14.15.45" evidence="11"/>
<evidence type="ECO:0000256" key="1">
    <source>
        <dbReference type="ARBA" id="ARBA00001974"/>
    </source>
</evidence>
<dbReference type="UniPathway" id="UPA00232"/>
<keyword evidence="9 11" id="KW-0496">Mitochondrion</keyword>
<keyword evidence="3 11" id="KW-0285">Flavoprotein</keyword>
<dbReference type="PRINTS" id="PR00420">
    <property type="entry name" value="RNGMNOXGNASE"/>
</dbReference>
<dbReference type="Gene3D" id="3.50.50.60">
    <property type="entry name" value="FAD/NAD(P)-binding domain"/>
    <property type="match status" value="2"/>
</dbReference>
<dbReference type="NCBIfam" id="TIGR01988">
    <property type="entry name" value="Ubi-OHases"/>
    <property type="match status" value="1"/>
</dbReference>
<comment type="caution">
    <text evidence="13">The sequence shown here is derived from an EMBL/GenBank/DDBJ whole genome shotgun (WGS) entry which is preliminary data.</text>
</comment>
<dbReference type="NCBIfam" id="TIGR01989">
    <property type="entry name" value="COQ6"/>
    <property type="match status" value="1"/>
</dbReference>
<dbReference type="EMBL" id="WUAV01000005">
    <property type="protein sequence ID" value="KAF1750495.1"/>
    <property type="molecule type" value="Genomic_DNA"/>
</dbReference>
<dbReference type="InterPro" id="IPR051205">
    <property type="entry name" value="UbiH/COQ6_monooxygenase"/>
</dbReference>
<dbReference type="PROSITE" id="PS01304">
    <property type="entry name" value="UBIH"/>
    <property type="match status" value="1"/>
</dbReference>
<dbReference type="PANTHER" id="PTHR43876">
    <property type="entry name" value="UBIQUINONE BIOSYNTHESIS MONOOXYGENASE COQ6, MITOCHONDRIAL"/>
    <property type="match status" value="1"/>
</dbReference>
<evidence type="ECO:0000256" key="5">
    <source>
        <dbReference type="ARBA" id="ARBA00022792"/>
    </source>
</evidence>
<evidence type="ECO:0000256" key="10">
    <source>
        <dbReference type="ARBA" id="ARBA00023136"/>
    </source>
</evidence>
<dbReference type="HAMAP" id="MF_03193">
    <property type="entry name" value="COQ6_monooxygenase"/>
    <property type="match status" value="1"/>
</dbReference>
<dbReference type="GO" id="GO:0106364">
    <property type="term" value="F:4-hydroxy-3-all-trans-polyprenylbenzoate oxygenase activity"/>
    <property type="evidence" value="ECO:0007669"/>
    <property type="project" value="UniProtKB-EC"/>
</dbReference>